<proteinExistence type="predicted"/>
<dbReference type="InterPro" id="IPR041078">
    <property type="entry name" value="Plavaka"/>
</dbReference>
<name>A0A8H6YDH3_9AGAR</name>
<feature type="compositionally biased region" description="Low complexity" evidence="1">
    <location>
        <begin position="398"/>
        <end position="419"/>
    </location>
</feature>
<comment type="caution">
    <text evidence="2">The sequence shown here is derived from an EMBL/GenBank/DDBJ whole genome shotgun (WGS) entry which is preliminary data.</text>
</comment>
<dbReference type="AlphaFoldDB" id="A0A8H6YDH3"/>
<evidence type="ECO:0000313" key="3">
    <source>
        <dbReference type="Proteomes" id="UP000620124"/>
    </source>
</evidence>
<gene>
    <name evidence="2" type="ORF">MVEN_00932500</name>
</gene>
<evidence type="ECO:0000256" key="1">
    <source>
        <dbReference type="SAM" id="MobiDB-lite"/>
    </source>
</evidence>
<dbReference type="Pfam" id="PF18759">
    <property type="entry name" value="Plavaka"/>
    <property type="match status" value="1"/>
</dbReference>
<reference evidence="2" key="1">
    <citation type="submission" date="2020-05" db="EMBL/GenBank/DDBJ databases">
        <title>Mycena genomes resolve the evolution of fungal bioluminescence.</title>
        <authorList>
            <person name="Tsai I.J."/>
        </authorList>
    </citation>
    <scope>NUCLEOTIDE SEQUENCE</scope>
    <source>
        <strain evidence="2">CCC161011</strain>
    </source>
</reference>
<feature type="region of interest" description="Disordered" evidence="1">
    <location>
        <begin position="568"/>
        <end position="654"/>
    </location>
</feature>
<accession>A0A8H6YDH3</accession>
<evidence type="ECO:0000313" key="2">
    <source>
        <dbReference type="EMBL" id="KAF7356030.1"/>
    </source>
</evidence>
<dbReference type="EMBL" id="JACAZI010000007">
    <property type="protein sequence ID" value="KAF7356030.1"/>
    <property type="molecule type" value="Genomic_DNA"/>
</dbReference>
<feature type="compositionally biased region" description="Acidic residues" evidence="1">
    <location>
        <begin position="576"/>
        <end position="591"/>
    </location>
</feature>
<keyword evidence="3" id="KW-1185">Reference proteome</keyword>
<sequence>MHAVRDMLLTKEFIHAYVHGLVVKCYDGIERRIFPRFFTYGADYFEKVLLATIKYFGGCPCPQCFIEKDQIPEMGSKADMRRRQKLREDTSVWRDKIKLARSWIFGKGYLLAGAAVNRILKPQSWVPTTNAFSKLAEHGFNLFSMFVPDLLHEVELCVVKSLFIHTLRILQAHSADAIAKLDERFRQIPTFGRSTIRRFHANVSDMKKPAARNYEDILQCLLPVLEGLLPDAHNEILLDLWFILATWNSYAKLRMHTSSTIQNFSNVTTVLGRKVREFIRITCSYFTTYELPKETERARRDAQKNPATARPSNPSRKVKEWNVATYKFHSFGDYPTVIPKIGTTDSYSTQLSELTHRVVKKFYARTNKRKFGRQIANLEQRRRILRGTQQRMKDAATAAAAEAAANADSPPAESAAAETLRPQEEDLPRMPPPINHHISESKRNFFNVYDFHSLSKWADDPAVEGFLKKLRTHLLCRLLDLPYDGDETEFSPQDLMDVTFVRDRLYTHKVIGTHIIPAFAHGQTSDLLPKSIARRPEDKDQDYNYYYVNFFVDRDMFMRYFDKGVGHRVTAPCDPTDTENEDDEMDVDEDPVPAPLEENPLLCPDVPGSTNDAGAENSDEDDSELEEEEEEADEELTIGEDDEGIVDSAGYDDL</sequence>
<feature type="region of interest" description="Disordered" evidence="1">
    <location>
        <begin position="295"/>
        <end position="316"/>
    </location>
</feature>
<feature type="compositionally biased region" description="Acidic residues" evidence="1">
    <location>
        <begin position="617"/>
        <end position="654"/>
    </location>
</feature>
<dbReference type="Proteomes" id="UP000620124">
    <property type="component" value="Unassembled WGS sequence"/>
</dbReference>
<feature type="region of interest" description="Disordered" evidence="1">
    <location>
        <begin position="398"/>
        <end position="429"/>
    </location>
</feature>
<protein>
    <submittedName>
        <fullName evidence="2">GLOBIN domain-containing protein</fullName>
    </submittedName>
</protein>
<dbReference type="OrthoDB" id="2687259at2759"/>
<organism evidence="2 3">
    <name type="scientific">Mycena venus</name>
    <dbReference type="NCBI Taxonomy" id="2733690"/>
    <lineage>
        <taxon>Eukaryota</taxon>
        <taxon>Fungi</taxon>
        <taxon>Dikarya</taxon>
        <taxon>Basidiomycota</taxon>
        <taxon>Agaricomycotina</taxon>
        <taxon>Agaricomycetes</taxon>
        <taxon>Agaricomycetidae</taxon>
        <taxon>Agaricales</taxon>
        <taxon>Marasmiineae</taxon>
        <taxon>Mycenaceae</taxon>
        <taxon>Mycena</taxon>
    </lineage>
</organism>